<feature type="compositionally biased region" description="Low complexity" evidence="1">
    <location>
        <begin position="1199"/>
        <end position="1213"/>
    </location>
</feature>
<dbReference type="RefSeq" id="WP_210681517.1">
    <property type="nucleotide sequence ID" value="NZ_JAGMWN010000003.1"/>
</dbReference>
<feature type="compositionally biased region" description="Low complexity" evidence="1">
    <location>
        <begin position="303"/>
        <end position="321"/>
    </location>
</feature>
<proteinExistence type="predicted"/>
<organism evidence="2 3">
    <name type="scientific">Marivibrio halodurans</name>
    <dbReference type="NCBI Taxonomy" id="2039722"/>
    <lineage>
        <taxon>Bacteria</taxon>
        <taxon>Pseudomonadati</taxon>
        <taxon>Pseudomonadota</taxon>
        <taxon>Alphaproteobacteria</taxon>
        <taxon>Rhodospirillales</taxon>
        <taxon>Rhodospirillaceae</taxon>
        <taxon>Marivibrio</taxon>
    </lineage>
</organism>
<keyword evidence="3" id="KW-1185">Reference proteome</keyword>
<evidence type="ECO:0000313" key="3">
    <source>
        <dbReference type="Proteomes" id="UP000672602"/>
    </source>
</evidence>
<feature type="compositionally biased region" description="Low complexity" evidence="1">
    <location>
        <begin position="156"/>
        <end position="166"/>
    </location>
</feature>
<feature type="region of interest" description="Disordered" evidence="1">
    <location>
        <begin position="1191"/>
        <end position="1213"/>
    </location>
</feature>
<sequence>MGNSVIGRHGTTGRGARIPRRAGASLRALIALLLMLALPDAVLAQTEVRTRAWQHPDFGRIVFDWPERVDYSAERTGGDLIVRFDRPIASDLSDIAARLPAYVAGAAVEQGGRAVRFDLTGAANISSFRNENSIVVDLRPAGAVQAGDPPAPPAQEEPGPVAASEPQATGAPAAVALVPARVEDRGDATRIRFDWSSPVSYRVSRDGDQLSLRFDRPAAIDGRALAAALPDRLGRPVVRTADGATTVRLTLADGADYRDFTEGDAVVLEVLKPGTQAQASTAAPDAPDPPTPVLKPQAPQAPQTQMLQTQTSQTQTAGQSSERQADPPRTPEQPPAADPSSPPEIAPTPESDPETEVAAEPSQAEEAVSADAEEQQDMVDEEAARRAAEDAAAQQAIESGALTLRRDQADRQREERGPALVSFSFQWPESVGAAVFRRSDDIWIVFDRRAPIELAPLRALGEPMVERIEQLPVGGATVLRLHVPDTTLNPTARREGFDWVVDLRKSPLGPRRQVEIRAEANADTGPVLLFPTDEPSTIVDFPDPDVGDRFLIAPYTGSGHGMDGMRRYPEFDLLPTAQGVAMVTRAPYVRLDRYSEGYRIVAPEGLHISAVAPETPVSEGPSLSPNRLFDFERWKRGETDDYIAAREALYRTVSEVPESNRNDARLDIARFYLARGYGPEAKGVLQVVEGASPERGDTAEFRAMRGAAALLSRDHETAREAWSDPRLDGFAESAIWRGATQARIGDYKRAHESFRGGETLLRRYPYPLKGTLGLLRIEAALANRDLRTATSWINDLDGESDNLTRSQRGDLRYHQARVAAARTDFEEATDIWRGLADGPDRKNAVRSEQALINLGLQQGDVSRDEAIERLEDLRYKWRGDRFELMVLRRLGELYLEKDDYFNGLGALRTAVSYFPGDPVSEELAARMNDIFRRLYLEGEADKLPPLRALALYDEFRELTPSGPEGDRMIENLADRLVAVDLLDRAARVLERQVEFRLQGEEKARVGAKLALIRLIDGKPTQAIGALNDTNVLPLGEELQADRRRIRAKANFELGDTAEAVKLLAGDTSREADLLRRDVFWEAENWQEAAKVLQRLAGSPPENPAEGVPLDQARHVVNWAVAAYFDGDTRGLEDIKDIYGPAMANSELAGVFSFITTEPETAGTEDLSETVRRLSSGDDFNAFLEDYRAKLLGDGDDPAQDAAQGDAPADQPQG</sequence>
<feature type="region of interest" description="Disordered" evidence="1">
    <location>
        <begin position="276"/>
        <end position="394"/>
    </location>
</feature>
<name>A0A8J7RYI9_9PROT</name>
<accession>A0A8J7RYI9</accession>
<protein>
    <submittedName>
        <fullName evidence="2">Tetratricopeptide repeat protein</fullName>
    </submittedName>
</protein>
<dbReference type="EMBL" id="JAGMWN010000003">
    <property type="protein sequence ID" value="MBP5856940.1"/>
    <property type="molecule type" value="Genomic_DNA"/>
</dbReference>
<feature type="compositionally biased region" description="Pro residues" evidence="1">
    <location>
        <begin position="328"/>
        <end position="346"/>
    </location>
</feature>
<evidence type="ECO:0000256" key="1">
    <source>
        <dbReference type="SAM" id="MobiDB-lite"/>
    </source>
</evidence>
<dbReference type="AlphaFoldDB" id="A0A8J7RYI9"/>
<feature type="compositionally biased region" description="Acidic residues" evidence="1">
    <location>
        <begin position="371"/>
        <end position="381"/>
    </location>
</feature>
<dbReference type="InterPro" id="IPR011990">
    <property type="entry name" value="TPR-like_helical_dom_sf"/>
</dbReference>
<evidence type="ECO:0000313" key="2">
    <source>
        <dbReference type="EMBL" id="MBP5856940.1"/>
    </source>
</evidence>
<dbReference type="Proteomes" id="UP000672602">
    <property type="component" value="Unassembled WGS sequence"/>
</dbReference>
<feature type="compositionally biased region" description="Low complexity" evidence="1">
    <location>
        <begin position="276"/>
        <end position="285"/>
    </location>
</feature>
<feature type="region of interest" description="Disordered" evidence="1">
    <location>
        <begin position="143"/>
        <end position="166"/>
    </location>
</feature>
<comment type="caution">
    <text evidence="2">The sequence shown here is derived from an EMBL/GenBank/DDBJ whole genome shotgun (WGS) entry which is preliminary data.</text>
</comment>
<gene>
    <name evidence="2" type="ORF">KAJ83_07965</name>
</gene>
<dbReference type="Gene3D" id="1.25.40.10">
    <property type="entry name" value="Tetratricopeptide repeat domain"/>
    <property type="match status" value="1"/>
</dbReference>
<reference evidence="2" key="1">
    <citation type="submission" date="2021-04" db="EMBL/GenBank/DDBJ databases">
        <authorList>
            <person name="Zhang D.-C."/>
        </authorList>
    </citation>
    <scope>NUCLEOTIDE SEQUENCE</scope>
    <source>
        <strain evidence="2">CGMCC 1.15697</strain>
    </source>
</reference>